<dbReference type="InterPro" id="IPR052892">
    <property type="entry name" value="NA-targeting_endonuclease"/>
</dbReference>
<evidence type="ECO:0000259" key="2">
    <source>
        <dbReference type="SMART" id="SM00507"/>
    </source>
</evidence>
<sequence length="604" mass="66438">MPAKRRSTEHASATYQRNRKLILSDNPPCHWCGINAASEADHLIETDRGGTSELDNLVPACRKCNATRGNKYRAARDDQRTRPKQKAKVMPANPMPATVLETEHSERFFSDHLPVPVSPISLSQPAPARVSDDQPELAGIVSDQPRLETTAHSGCLDHSQDIADFAENILGVKLMRWQRRVLAGMTAYNVVDGKEVWVHRVGYLSVARQNGKTKGCLAPLIGWWLATQGAARGEPQLVISVSHKLDLATVLFNYLAPILEVKFGATVIWSYGRQVLTMPDGSQWMPRAATPGVGHGYTCDLVAIDEWWAVSAEAVDSGLMPTMRTRKNCLLAGFSTAGDASSKSMLRWREQGLRAIDSGKNTSLYFAEFSPPIMDYMTQEAWRYSNPALAEGLLDMSVIEAEAQSPDRNSFLRASVNIFVQSQHSWIEPGQFTDLANNLPMPNGGVLAIESAVDESRYVGVRAVQDGLYTRCRIVFVADTIKEMWDAVALEIEQSPMLKLALVPSIDLHCPPIYAHRKTVVGHREVVKWTGAVRALITEKRITHSGQAQLIDQVERAVAIKHNGVLTLSSTRSPGDISACRAMVFAVALASKPIFANKPTIISV</sequence>
<accession>A0A6J5PA67</accession>
<dbReference type="GO" id="GO:0004519">
    <property type="term" value="F:endonuclease activity"/>
    <property type="evidence" value="ECO:0007669"/>
    <property type="project" value="InterPro"/>
</dbReference>
<evidence type="ECO:0000313" key="3">
    <source>
        <dbReference type="EMBL" id="CAB4168403.1"/>
    </source>
</evidence>
<evidence type="ECO:0000256" key="1">
    <source>
        <dbReference type="SAM" id="MobiDB-lite"/>
    </source>
</evidence>
<dbReference type="InterPro" id="IPR027417">
    <property type="entry name" value="P-loop_NTPase"/>
</dbReference>
<dbReference type="Gene3D" id="1.10.30.50">
    <property type="match status" value="1"/>
</dbReference>
<name>A0A6J5PA67_9CAUD</name>
<dbReference type="Gene3D" id="3.40.50.300">
    <property type="entry name" value="P-loop containing nucleotide triphosphate hydrolases"/>
    <property type="match status" value="1"/>
</dbReference>
<gene>
    <name evidence="3" type="ORF">UFOVP877_15</name>
</gene>
<protein>
    <submittedName>
        <fullName evidence="3">HNHc domain containing protein</fullName>
    </submittedName>
</protein>
<dbReference type="GO" id="GO:0008270">
    <property type="term" value="F:zinc ion binding"/>
    <property type="evidence" value="ECO:0007669"/>
    <property type="project" value="InterPro"/>
</dbReference>
<feature type="region of interest" description="Disordered" evidence="1">
    <location>
        <begin position="72"/>
        <end position="91"/>
    </location>
</feature>
<dbReference type="Pfam" id="PF01844">
    <property type="entry name" value="HNH"/>
    <property type="match status" value="1"/>
</dbReference>
<reference evidence="3" key="1">
    <citation type="submission" date="2020-05" db="EMBL/GenBank/DDBJ databases">
        <authorList>
            <person name="Chiriac C."/>
            <person name="Salcher M."/>
            <person name="Ghai R."/>
            <person name="Kavagutti S V."/>
        </authorList>
    </citation>
    <scope>NUCLEOTIDE SEQUENCE</scope>
</reference>
<dbReference type="PANTHER" id="PTHR33877">
    <property type="entry name" value="SLL1193 PROTEIN"/>
    <property type="match status" value="1"/>
</dbReference>
<feature type="domain" description="HNH nuclease" evidence="2">
    <location>
        <begin position="16"/>
        <end position="66"/>
    </location>
</feature>
<dbReference type="GO" id="GO:0003676">
    <property type="term" value="F:nucleic acid binding"/>
    <property type="evidence" value="ECO:0007669"/>
    <property type="project" value="InterPro"/>
</dbReference>
<dbReference type="PANTHER" id="PTHR33877:SF2">
    <property type="entry name" value="OS07G0170200 PROTEIN"/>
    <property type="match status" value="1"/>
</dbReference>
<organism evidence="3">
    <name type="scientific">uncultured Caudovirales phage</name>
    <dbReference type="NCBI Taxonomy" id="2100421"/>
    <lineage>
        <taxon>Viruses</taxon>
        <taxon>Duplodnaviria</taxon>
        <taxon>Heunggongvirae</taxon>
        <taxon>Uroviricota</taxon>
        <taxon>Caudoviricetes</taxon>
        <taxon>Peduoviridae</taxon>
        <taxon>Maltschvirus</taxon>
        <taxon>Maltschvirus maltsch</taxon>
    </lineage>
</organism>
<proteinExistence type="predicted"/>
<dbReference type="InterPro" id="IPR002711">
    <property type="entry name" value="HNH"/>
</dbReference>
<dbReference type="SMART" id="SM00507">
    <property type="entry name" value="HNHc"/>
    <property type="match status" value="1"/>
</dbReference>
<dbReference type="CDD" id="cd00085">
    <property type="entry name" value="HNHc"/>
    <property type="match status" value="1"/>
</dbReference>
<dbReference type="EMBL" id="LR796825">
    <property type="protein sequence ID" value="CAB4168403.1"/>
    <property type="molecule type" value="Genomic_DNA"/>
</dbReference>
<dbReference type="InterPro" id="IPR003615">
    <property type="entry name" value="HNH_nuc"/>
</dbReference>